<dbReference type="RefSeq" id="WP_014414618.1">
    <property type="nucleotide sequence ID" value="NC_017059.1"/>
</dbReference>
<evidence type="ECO:0000313" key="4">
    <source>
        <dbReference type="Proteomes" id="UP000033220"/>
    </source>
</evidence>
<keyword evidence="4" id="KW-1185">Reference proteome</keyword>
<dbReference type="InterPro" id="IPR006015">
    <property type="entry name" value="Universal_stress_UspA"/>
</dbReference>
<dbReference type="PRINTS" id="PR01438">
    <property type="entry name" value="UNVRSLSTRESS"/>
</dbReference>
<proteinExistence type="inferred from homology"/>
<reference evidence="3 4" key="1">
    <citation type="submission" date="2012-02" db="EMBL/GenBank/DDBJ databases">
        <title>Shotgun genome sequence of Phaeospirillum photometricum DSM 122.</title>
        <authorList>
            <person name="Duquesne K."/>
            <person name="Sturgis J."/>
        </authorList>
    </citation>
    <scope>NUCLEOTIDE SEQUENCE [LARGE SCALE GENOMIC DNA]</scope>
    <source>
        <strain evidence="4">DSM122</strain>
    </source>
</reference>
<organism evidence="3 4">
    <name type="scientific">Pararhodospirillum photometricum DSM 122</name>
    <dbReference type="NCBI Taxonomy" id="1150469"/>
    <lineage>
        <taxon>Bacteria</taxon>
        <taxon>Pseudomonadati</taxon>
        <taxon>Pseudomonadota</taxon>
        <taxon>Alphaproteobacteria</taxon>
        <taxon>Rhodospirillales</taxon>
        <taxon>Rhodospirillaceae</taxon>
        <taxon>Pararhodospirillum</taxon>
    </lineage>
</organism>
<dbReference type="STRING" id="1150469.RSPPHO_01353"/>
<dbReference type="PANTHER" id="PTHR46268">
    <property type="entry name" value="STRESS RESPONSE PROTEIN NHAX"/>
    <property type="match status" value="1"/>
</dbReference>
<dbReference type="AlphaFoldDB" id="H6SJ14"/>
<name>H6SJ14_PARPM</name>
<dbReference type="OrthoDB" id="5564966at2"/>
<dbReference type="CDD" id="cd00293">
    <property type="entry name" value="USP-like"/>
    <property type="match status" value="2"/>
</dbReference>
<dbReference type="HOGENOM" id="CLU_049301_2_1_5"/>
<gene>
    <name evidence="3" type="primary">uspA</name>
    <name evidence="3" type="ORF">RSPPHO_01353</name>
</gene>
<dbReference type="PATRIC" id="fig|1150469.3.peg.1528"/>
<dbReference type="Proteomes" id="UP000033220">
    <property type="component" value="Chromosome DSM 122"/>
</dbReference>
<feature type="domain" description="UspA" evidence="2">
    <location>
        <begin position="2"/>
        <end position="128"/>
    </location>
</feature>
<dbReference type="InterPro" id="IPR006016">
    <property type="entry name" value="UspA"/>
</dbReference>
<evidence type="ECO:0000313" key="3">
    <source>
        <dbReference type="EMBL" id="CCG07979.1"/>
    </source>
</evidence>
<dbReference type="KEGG" id="rpm:RSPPHO_01353"/>
<dbReference type="InterPro" id="IPR014729">
    <property type="entry name" value="Rossmann-like_a/b/a_fold"/>
</dbReference>
<dbReference type="eggNOG" id="COG0589">
    <property type="taxonomic scope" value="Bacteria"/>
</dbReference>
<comment type="similarity">
    <text evidence="1">Belongs to the universal stress protein A family.</text>
</comment>
<dbReference type="Pfam" id="PF00582">
    <property type="entry name" value="Usp"/>
    <property type="match status" value="2"/>
</dbReference>
<dbReference type="EMBL" id="HE663493">
    <property type="protein sequence ID" value="CCG07979.1"/>
    <property type="molecule type" value="Genomic_DNA"/>
</dbReference>
<feature type="domain" description="UspA" evidence="2">
    <location>
        <begin position="135"/>
        <end position="278"/>
    </location>
</feature>
<dbReference type="Gene3D" id="3.40.50.620">
    <property type="entry name" value="HUPs"/>
    <property type="match status" value="2"/>
</dbReference>
<evidence type="ECO:0000256" key="1">
    <source>
        <dbReference type="ARBA" id="ARBA00008791"/>
    </source>
</evidence>
<protein>
    <submittedName>
        <fullName evidence="3">Universal stress protein, putative</fullName>
    </submittedName>
</protein>
<evidence type="ECO:0000259" key="2">
    <source>
        <dbReference type="Pfam" id="PF00582"/>
    </source>
</evidence>
<sequence>MKVLVASDLTAAADRALARAASLARQPTDTIHVVHVVDASLPHDLQGPALEWARTVLARQLEDIQGPRTSFEVVAGRLRPVILAQLKSLDADLLVLGRRDPDPEASPFIETAAGHLLRECQRPALVVRDAPRQPYQNVVIGVDFSVQSRAALRQARQVAPDACLHLVHADDNPFADRPEAAELGSLDYSRRLEHEAFLAAEMELLTRALIEAGHPADRLTSEIAEGTPEAALGQAFRRTSADLLIIGTHGRTGLFRALWGSVATRLLETPFCDTLVVKAP</sequence>
<dbReference type="SUPFAM" id="SSF52402">
    <property type="entry name" value="Adenine nucleotide alpha hydrolases-like"/>
    <property type="match status" value="2"/>
</dbReference>
<dbReference type="PANTHER" id="PTHR46268:SF6">
    <property type="entry name" value="UNIVERSAL STRESS PROTEIN UP12"/>
    <property type="match status" value="1"/>
</dbReference>
<accession>H6SJ14</accession>